<reference evidence="1 2" key="1">
    <citation type="submission" date="2017-12" db="EMBL/GenBank/DDBJ databases">
        <title>High-resolution comparative analysis of great ape genomes.</title>
        <authorList>
            <person name="Pollen A."/>
            <person name="Hastie A."/>
            <person name="Hormozdiari F."/>
            <person name="Dougherty M."/>
            <person name="Liu R."/>
            <person name="Chaisson M."/>
            <person name="Hoppe E."/>
            <person name="Hill C."/>
            <person name="Pang A."/>
            <person name="Hillier L."/>
            <person name="Baker C."/>
            <person name="Armstrong J."/>
            <person name="Shendure J."/>
            <person name="Paten B."/>
            <person name="Wilson R."/>
            <person name="Chao H."/>
            <person name="Schneider V."/>
            <person name="Ventura M."/>
            <person name="Kronenberg Z."/>
            <person name="Murali S."/>
            <person name="Gordon D."/>
            <person name="Cantsilieris S."/>
            <person name="Munson K."/>
            <person name="Nelson B."/>
            <person name="Raja A."/>
            <person name="Underwood J."/>
            <person name="Diekhans M."/>
            <person name="Fiddes I."/>
            <person name="Haussler D."/>
            <person name="Eichler E."/>
        </authorList>
    </citation>
    <scope>NUCLEOTIDE SEQUENCE [LARGE SCALE GENOMIC DNA]</scope>
    <source>
        <strain evidence="1">Yerkes chimp pedigree #C0471</strain>
    </source>
</reference>
<dbReference type="Proteomes" id="UP000236370">
    <property type="component" value="Unassembled WGS sequence"/>
</dbReference>
<gene>
    <name evidence="1" type="ORF">CK820_G0035110</name>
</gene>
<feature type="non-terminal residue" evidence="1">
    <location>
        <position position="45"/>
    </location>
</feature>
<name>A0A2J8KY49_PANTR</name>
<sequence>MFWVQVLLAGLVVPLLLGATLTYTYRHCWPHKPLVTDEAGMEALT</sequence>
<protein>
    <submittedName>
        <fullName evidence="1">TNFRSF25 isoform 16</fullName>
    </submittedName>
</protein>
<organism evidence="1 2">
    <name type="scientific">Pan troglodytes</name>
    <name type="common">Chimpanzee</name>
    <dbReference type="NCBI Taxonomy" id="9598"/>
    <lineage>
        <taxon>Eukaryota</taxon>
        <taxon>Metazoa</taxon>
        <taxon>Chordata</taxon>
        <taxon>Craniata</taxon>
        <taxon>Vertebrata</taxon>
        <taxon>Euteleostomi</taxon>
        <taxon>Mammalia</taxon>
        <taxon>Eutheria</taxon>
        <taxon>Euarchontoglires</taxon>
        <taxon>Primates</taxon>
        <taxon>Haplorrhini</taxon>
        <taxon>Catarrhini</taxon>
        <taxon>Hominidae</taxon>
        <taxon>Pan</taxon>
    </lineage>
</organism>
<dbReference type="SMR" id="A0A2J8KY49"/>
<proteinExistence type="predicted"/>
<evidence type="ECO:0000313" key="2">
    <source>
        <dbReference type="Proteomes" id="UP000236370"/>
    </source>
</evidence>
<evidence type="ECO:0000313" key="1">
    <source>
        <dbReference type="EMBL" id="PNI39938.1"/>
    </source>
</evidence>
<dbReference type="PANTHER" id="PTHR47220:SF1">
    <property type="entry name" value="TUMOR NECROSIS FACTOR RECEPTOR SUPERFAMILY MEMBER 25"/>
    <property type="match status" value="1"/>
</dbReference>
<dbReference type="AlphaFoldDB" id="A0A2J8KY49"/>
<dbReference type="EMBL" id="NBAG03000330">
    <property type="protein sequence ID" value="PNI39938.1"/>
    <property type="molecule type" value="Genomic_DNA"/>
</dbReference>
<dbReference type="InterPro" id="IPR022329">
    <property type="entry name" value="TNFR_25"/>
</dbReference>
<comment type="caution">
    <text evidence="1">The sequence shown here is derived from an EMBL/GenBank/DDBJ whole genome shotgun (WGS) entry which is preliminary data.</text>
</comment>
<accession>A0A2J8KY49</accession>
<dbReference type="PANTHER" id="PTHR47220">
    <property type="entry name" value="TUMOR NECROSIS FACTOR RECEPTOR SUPERFAMILY MEMBER 25"/>
    <property type="match status" value="1"/>
</dbReference>